<organism evidence="4 5">
    <name type="scientific">Penicillium vulpinum</name>
    <dbReference type="NCBI Taxonomy" id="29845"/>
    <lineage>
        <taxon>Eukaryota</taxon>
        <taxon>Fungi</taxon>
        <taxon>Dikarya</taxon>
        <taxon>Ascomycota</taxon>
        <taxon>Pezizomycotina</taxon>
        <taxon>Eurotiomycetes</taxon>
        <taxon>Eurotiomycetidae</taxon>
        <taxon>Eurotiales</taxon>
        <taxon>Aspergillaceae</taxon>
        <taxon>Penicillium</taxon>
    </lineage>
</organism>
<feature type="transmembrane region" description="Helical" evidence="2">
    <location>
        <begin position="133"/>
        <end position="155"/>
    </location>
</feature>
<feature type="domain" description="Rhodopsin" evidence="3">
    <location>
        <begin position="72"/>
        <end position="305"/>
    </location>
</feature>
<keyword evidence="5" id="KW-1185">Reference proteome</keyword>
<feature type="transmembrane region" description="Helical" evidence="2">
    <location>
        <begin position="242"/>
        <end position="262"/>
    </location>
</feature>
<evidence type="ECO:0000256" key="1">
    <source>
        <dbReference type="SAM" id="MobiDB-lite"/>
    </source>
</evidence>
<comment type="caution">
    <text evidence="4">The sequence shown here is derived from an EMBL/GenBank/DDBJ whole genome shotgun (WGS) entry which is preliminary data.</text>
</comment>
<evidence type="ECO:0000256" key="2">
    <source>
        <dbReference type="SAM" id="Phobius"/>
    </source>
</evidence>
<reference evidence="5" key="1">
    <citation type="journal article" date="2017" name="Nat. Microbiol.">
        <title>Global analysis of biosynthetic gene clusters reveals vast potential of secondary metabolite production in Penicillium species.</title>
        <authorList>
            <person name="Nielsen J.C."/>
            <person name="Grijseels S."/>
            <person name="Prigent S."/>
            <person name="Ji B."/>
            <person name="Dainat J."/>
            <person name="Nielsen K.F."/>
            <person name="Frisvad J.C."/>
            <person name="Workman M."/>
            <person name="Nielsen J."/>
        </authorList>
    </citation>
    <scope>NUCLEOTIDE SEQUENCE [LARGE SCALE GENOMIC DNA]</scope>
    <source>
        <strain evidence="5">IBT 29486</strain>
    </source>
</reference>
<feature type="transmembrane region" description="Helical" evidence="2">
    <location>
        <begin position="167"/>
        <end position="188"/>
    </location>
</feature>
<keyword evidence="2" id="KW-0472">Membrane</keyword>
<feature type="transmembrane region" description="Helical" evidence="2">
    <location>
        <begin position="52"/>
        <end position="76"/>
    </location>
</feature>
<feature type="transmembrane region" description="Helical" evidence="2">
    <location>
        <begin position="208"/>
        <end position="230"/>
    </location>
</feature>
<accession>A0A1V6RHB9</accession>
<dbReference type="Pfam" id="PF20684">
    <property type="entry name" value="Fung_rhodopsin"/>
    <property type="match status" value="1"/>
</dbReference>
<dbReference type="PANTHER" id="PTHR39614:SF3">
    <property type="entry name" value="INTEGRAL MEMBRANE PROTEIN"/>
    <property type="match status" value="1"/>
</dbReference>
<evidence type="ECO:0000313" key="5">
    <source>
        <dbReference type="Proteomes" id="UP000191518"/>
    </source>
</evidence>
<evidence type="ECO:0000259" key="3">
    <source>
        <dbReference type="Pfam" id="PF20684"/>
    </source>
</evidence>
<dbReference type="STRING" id="29845.A0A1V6RHB9"/>
<name>A0A1V6RHB9_9EURO</name>
<feature type="region of interest" description="Disordered" evidence="1">
    <location>
        <begin position="325"/>
        <end position="371"/>
    </location>
</feature>
<sequence length="489" mass="52866">MIVHYCPFSFPVRLYSLRHPTSQTTILSAAMAVKVPPGQSPPFETIDDKHHAGIIIITGAICLVISLVCLLIRVYVRAFLNPPWGADDFILLGATISAIVESIIIFHAASIGFGTDVSLLTQKAVDRIQNSLLAADILYLLTLYLSKCCIIAIYLRLTPRRRHKSILWATFGLSTVGIIVSILVIAVNCEGNRPWIVPGEQCPNMFPRWQAITALDISTEILLFAFCVALIWGLQMHISHKLVIMISFAARLPLIIFSALHLSTLKDYTTTKNPTFAAISHMIYTQLQLNYTLIACTVFCLRPFMNALTTSYGTAGDANLGSSSGGYGHGSGRRGNTNPYASGRSQDYEMGGVKGRPGRRASGLFRERPDVGDRTENGTVFCQAAGAGLDNIIKPSGLSVEEQVEVAIKSAFVELHDEITHDALSAIYEPIAHAEAMCRIAPAVSELCVLSALYDAGGSALHFAGTGGLRAVLGINKTSQKQNGTLVTT</sequence>
<keyword evidence="2" id="KW-1133">Transmembrane helix</keyword>
<keyword evidence="2" id="KW-0812">Transmembrane</keyword>
<dbReference type="Proteomes" id="UP000191518">
    <property type="component" value="Unassembled WGS sequence"/>
</dbReference>
<proteinExistence type="predicted"/>
<dbReference type="InterPro" id="IPR049326">
    <property type="entry name" value="Rhodopsin_dom_fungi"/>
</dbReference>
<dbReference type="PANTHER" id="PTHR39614">
    <property type="entry name" value="INTEGRAL MEMBRANE PROTEIN"/>
    <property type="match status" value="1"/>
</dbReference>
<feature type="transmembrane region" description="Helical" evidence="2">
    <location>
        <begin position="88"/>
        <end position="113"/>
    </location>
</feature>
<gene>
    <name evidence="4" type="ORF">PENVUL_c045G05448</name>
</gene>
<feature type="transmembrane region" description="Helical" evidence="2">
    <location>
        <begin position="282"/>
        <end position="301"/>
    </location>
</feature>
<dbReference type="EMBL" id="MDYP01000045">
    <property type="protein sequence ID" value="OQE00839.1"/>
    <property type="molecule type" value="Genomic_DNA"/>
</dbReference>
<feature type="compositionally biased region" description="Polar residues" evidence="1">
    <location>
        <begin position="336"/>
        <end position="345"/>
    </location>
</feature>
<protein>
    <recommendedName>
        <fullName evidence="3">Rhodopsin domain-containing protein</fullName>
    </recommendedName>
</protein>
<evidence type="ECO:0000313" key="4">
    <source>
        <dbReference type="EMBL" id="OQE00839.1"/>
    </source>
</evidence>
<dbReference type="AlphaFoldDB" id="A0A1V6RHB9"/>